<dbReference type="AlphaFoldDB" id="A0A372L9K0"/>
<gene>
    <name evidence="2" type="ORF">D0469_20720</name>
</gene>
<accession>A0A372L9K0</accession>
<evidence type="ECO:0008006" key="4">
    <source>
        <dbReference type="Google" id="ProtNLM"/>
    </source>
</evidence>
<dbReference type="SUPFAM" id="SSF143842">
    <property type="entry name" value="YwmB-like"/>
    <property type="match status" value="1"/>
</dbReference>
<evidence type="ECO:0000313" key="3">
    <source>
        <dbReference type="Proteomes" id="UP000264541"/>
    </source>
</evidence>
<feature type="transmembrane region" description="Helical" evidence="1">
    <location>
        <begin position="12"/>
        <end position="32"/>
    </location>
</feature>
<name>A0A372L9K0_9BACI</name>
<keyword evidence="1" id="KW-0472">Membrane</keyword>
<comment type="caution">
    <text evidence="2">The sequence shown here is derived from an EMBL/GenBank/DDBJ whole genome shotgun (WGS) entry which is preliminary data.</text>
</comment>
<dbReference type="InterPro" id="IPR014794">
    <property type="entry name" value="DUF1779"/>
</dbReference>
<evidence type="ECO:0000313" key="2">
    <source>
        <dbReference type="EMBL" id="RFU62194.1"/>
    </source>
</evidence>
<reference evidence="2 3" key="1">
    <citation type="submission" date="2018-08" db="EMBL/GenBank/DDBJ databases">
        <title>Bacillus chawlae sp. nov., Bacillus glennii sp. nov., and Bacillus saganii sp. nov. Isolated from the Vehicle Assembly Building at Kennedy Space Center where the Viking Spacecraft were Assembled.</title>
        <authorList>
            <person name="Seuylemezian A."/>
            <person name="Vaishampayan P."/>
        </authorList>
    </citation>
    <scope>NUCLEOTIDE SEQUENCE [LARGE SCALE GENOMIC DNA]</scope>
    <source>
        <strain evidence="2 3">V47-23a</strain>
    </source>
</reference>
<dbReference type="Pfam" id="PF08680">
    <property type="entry name" value="DUF1779"/>
    <property type="match status" value="1"/>
</dbReference>
<sequence>MVIVKKHTATFFTYMVFIGFAMFCIGNSTIVANNEIDILAMADNLKQDERLTLNKWSVIAREKTLIKSEQDFNKKVSDMSKLFPAFNWKVEQTEHGLKATAVLRHVEKSQQESIQILSALTKNGSASYIIYEVKGEKWDEGSTELISKTFQTRIKDIFHGNPSIFSCISGKMDGTMEKVFSHEVRKLLDLFHAQEVESLKEDRFYSVSAHTPMFRQYLTKENLNLQIALRTDGLSGKTTFVVGTPIIPFEY</sequence>
<keyword evidence="1" id="KW-0812">Transmembrane</keyword>
<keyword evidence="1" id="KW-1133">Transmembrane helix</keyword>
<organism evidence="2 3">
    <name type="scientific">Peribacillus saganii</name>
    <dbReference type="NCBI Taxonomy" id="2303992"/>
    <lineage>
        <taxon>Bacteria</taxon>
        <taxon>Bacillati</taxon>
        <taxon>Bacillota</taxon>
        <taxon>Bacilli</taxon>
        <taxon>Bacillales</taxon>
        <taxon>Bacillaceae</taxon>
        <taxon>Peribacillus</taxon>
    </lineage>
</organism>
<proteinExistence type="predicted"/>
<dbReference type="Proteomes" id="UP000264541">
    <property type="component" value="Unassembled WGS sequence"/>
</dbReference>
<dbReference type="Gene3D" id="3.30.360.40">
    <property type="entry name" value="YwmB-like"/>
    <property type="match status" value="1"/>
</dbReference>
<dbReference type="Gene3D" id="3.30.2030.10">
    <property type="entry name" value="YwmB-like"/>
    <property type="match status" value="1"/>
</dbReference>
<keyword evidence="3" id="KW-1185">Reference proteome</keyword>
<evidence type="ECO:0000256" key="1">
    <source>
        <dbReference type="SAM" id="Phobius"/>
    </source>
</evidence>
<protein>
    <recommendedName>
        <fullName evidence="4">TATA-box binding protein</fullName>
    </recommendedName>
</protein>
<dbReference type="InterPro" id="IPR036209">
    <property type="entry name" value="YwmB-like_sf"/>
</dbReference>
<dbReference type="EMBL" id="QVTE01000080">
    <property type="protein sequence ID" value="RFU62194.1"/>
    <property type="molecule type" value="Genomic_DNA"/>
</dbReference>